<dbReference type="InterPro" id="IPR002347">
    <property type="entry name" value="SDR_fam"/>
</dbReference>
<dbReference type="Pfam" id="PF13561">
    <property type="entry name" value="adh_short_C2"/>
    <property type="match status" value="1"/>
</dbReference>
<reference evidence="3" key="1">
    <citation type="submission" date="2018-05" db="EMBL/GenBank/DDBJ databases">
        <authorList>
            <person name="Du Z."/>
            <person name="Wang X."/>
        </authorList>
    </citation>
    <scope>NUCLEOTIDE SEQUENCE [LARGE SCALE GENOMIC DNA]</scope>
    <source>
        <strain evidence="3">CQN31</strain>
    </source>
</reference>
<organism evidence="2 3">
    <name type="scientific">Falsiroseomonas bella</name>
    <dbReference type="NCBI Taxonomy" id="2184016"/>
    <lineage>
        <taxon>Bacteria</taxon>
        <taxon>Pseudomonadati</taxon>
        <taxon>Pseudomonadota</taxon>
        <taxon>Alphaproteobacteria</taxon>
        <taxon>Acetobacterales</taxon>
        <taxon>Roseomonadaceae</taxon>
        <taxon>Falsiroseomonas</taxon>
    </lineage>
</organism>
<sequence length="260" mass="27353">MDLGYAGRVAVVTGGTSGIGLATAKLLLAEGARVAICGRDAGRLEAASALLGSERLLAMRCDVLDAAQVAAFAQAVAEWGGGSLDLLVNNAGQGRVSTFGNTSDADWRQELDLKFFSQILPIRAFKPLLDKAAAPAIVAVNSLLALQPEPHMVCTSAARAGVQSLMKSLATEFAPRIRVNSILLGLVDSGQWQRRFAARADQSQTREQWYSALANEKKIPLARLGEPEEPARAILFLGSPAASYITGASLEVSGGVSRHI</sequence>
<proteinExistence type="inferred from homology"/>
<dbReference type="NCBIfam" id="NF005468">
    <property type="entry name" value="PRK07062.1"/>
    <property type="match status" value="1"/>
</dbReference>
<dbReference type="Gene3D" id="3.40.50.720">
    <property type="entry name" value="NAD(P)-binding Rossmann-like Domain"/>
    <property type="match status" value="1"/>
</dbReference>
<dbReference type="InterPro" id="IPR050259">
    <property type="entry name" value="SDR"/>
</dbReference>
<dbReference type="PRINTS" id="PR00080">
    <property type="entry name" value="SDRFAMILY"/>
</dbReference>
<dbReference type="Proteomes" id="UP000245765">
    <property type="component" value="Unassembled WGS sequence"/>
</dbReference>
<name>A0A317FLM2_9PROT</name>
<dbReference type="FunFam" id="3.40.50.720:FF:000084">
    <property type="entry name" value="Short-chain dehydrogenase reductase"/>
    <property type="match status" value="1"/>
</dbReference>
<protein>
    <submittedName>
        <fullName evidence="2">Short chain dehydrogenase</fullName>
    </submittedName>
</protein>
<keyword evidence="3" id="KW-1185">Reference proteome</keyword>
<evidence type="ECO:0000313" key="2">
    <source>
        <dbReference type="EMBL" id="PWS38458.1"/>
    </source>
</evidence>
<dbReference type="InterPro" id="IPR036291">
    <property type="entry name" value="NAD(P)-bd_dom_sf"/>
</dbReference>
<comment type="caution">
    <text evidence="2">The sequence shown here is derived from an EMBL/GenBank/DDBJ whole genome shotgun (WGS) entry which is preliminary data.</text>
</comment>
<gene>
    <name evidence="2" type="ORF">DFH01_04025</name>
</gene>
<dbReference type="SUPFAM" id="SSF51735">
    <property type="entry name" value="NAD(P)-binding Rossmann-fold domains"/>
    <property type="match status" value="1"/>
</dbReference>
<comment type="similarity">
    <text evidence="1">Belongs to the short-chain dehydrogenases/reductases (SDR) family.</text>
</comment>
<evidence type="ECO:0000313" key="3">
    <source>
        <dbReference type="Proteomes" id="UP000245765"/>
    </source>
</evidence>
<dbReference type="RefSeq" id="WP_109869079.1">
    <property type="nucleotide sequence ID" value="NZ_QGNA01000001.1"/>
</dbReference>
<evidence type="ECO:0000256" key="1">
    <source>
        <dbReference type="ARBA" id="ARBA00006484"/>
    </source>
</evidence>
<dbReference type="PRINTS" id="PR00081">
    <property type="entry name" value="GDHRDH"/>
</dbReference>
<dbReference type="EMBL" id="QGNA01000001">
    <property type="protein sequence ID" value="PWS38458.1"/>
    <property type="molecule type" value="Genomic_DNA"/>
</dbReference>
<dbReference type="PANTHER" id="PTHR42879">
    <property type="entry name" value="3-OXOACYL-(ACYL-CARRIER-PROTEIN) REDUCTASE"/>
    <property type="match status" value="1"/>
</dbReference>
<dbReference type="AlphaFoldDB" id="A0A317FLM2"/>
<accession>A0A317FLM2</accession>
<dbReference type="PANTHER" id="PTHR42879:SF6">
    <property type="entry name" value="NADPH-DEPENDENT REDUCTASE BACG"/>
    <property type="match status" value="1"/>
</dbReference>
<dbReference type="OrthoDB" id="7375193at2"/>